<evidence type="ECO:0000313" key="3">
    <source>
        <dbReference type="RefSeq" id="NP_001373212.1"/>
    </source>
</evidence>
<dbReference type="Pfam" id="PF00169">
    <property type="entry name" value="PH"/>
    <property type="match status" value="1"/>
</dbReference>
<protein>
    <submittedName>
        <fullName evidence="3">Pleckstrin homology-like domain-containing protein</fullName>
    </submittedName>
</protein>
<dbReference type="Gene3D" id="2.30.29.30">
    <property type="entry name" value="Pleckstrin-homology domain (PH domain)/Phosphotyrosine-binding domain (PTB)"/>
    <property type="match status" value="1"/>
</dbReference>
<dbReference type="PROSITE" id="PS50003">
    <property type="entry name" value="PH_DOMAIN"/>
    <property type="match status" value="1"/>
</dbReference>
<dbReference type="KEGG" id="dre:100003104"/>
<reference evidence="3" key="1">
    <citation type="journal article" date="2011" name="Brief. Bioinform.">
        <title>Phylogenetic-based propagation of functional annotations within the Gene Ontology consortium.</title>
        <authorList>
            <person name="Gaudet P."/>
            <person name="Livstone M.S."/>
            <person name="Lewis S.E."/>
            <person name="Thomas P.D."/>
        </authorList>
    </citation>
    <scope>NUCLEOTIDE SEQUENCE</scope>
    <source>
        <strain evidence="3">Tuebingen</strain>
    </source>
</reference>
<dbReference type="SMART" id="SM00233">
    <property type="entry name" value="PH"/>
    <property type="match status" value="1"/>
</dbReference>
<dbReference type="InterPro" id="IPR001849">
    <property type="entry name" value="PH_domain"/>
</dbReference>
<name>A0AB13A8I9_DANRE</name>
<keyword evidence="5" id="KW-1267">Proteomics identification</keyword>
<dbReference type="RefSeq" id="NP_001373212.1">
    <property type="nucleotide sequence ID" value="NM_001386283.1"/>
</dbReference>
<evidence type="ECO:0000313" key="2">
    <source>
        <dbReference type="Proteomes" id="UP000000437"/>
    </source>
</evidence>
<dbReference type="Proteomes" id="UP000000437">
    <property type="component" value="Chromosome 20"/>
</dbReference>
<dbReference type="SUPFAM" id="SSF50729">
    <property type="entry name" value="PH domain-like"/>
    <property type="match status" value="1"/>
</dbReference>
<gene>
    <name evidence="3 4" type="primary">si:ch73-111k22.3</name>
</gene>
<dbReference type="ZFIN" id="ZDB-GENE-141212-371">
    <property type="gene designation" value="si:ch73-111k22.3"/>
</dbReference>
<keyword evidence="2" id="KW-1185">Reference proteome</keyword>
<organism evidence="2 3">
    <name type="scientific">Danio rerio</name>
    <name type="common">Zebrafish</name>
    <name type="synonym">Brachydanio rerio</name>
    <dbReference type="NCBI Taxonomy" id="7955"/>
    <lineage>
        <taxon>Eukaryota</taxon>
        <taxon>Metazoa</taxon>
        <taxon>Chordata</taxon>
        <taxon>Craniata</taxon>
        <taxon>Vertebrata</taxon>
        <taxon>Euteleostomi</taxon>
        <taxon>Actinopterygii</taxon>
        <taxon>Neopterygii</taxon>
        <taxon>Teleostei</taxon>
        <taxon>Ostariophysi</taxon>
        <taxon>Cypriniformes</taxon>
        <taxon>Danionidae</taxon>
        <taxon>Danioninae</taxon>
        <taxon>Danio</taxon>
    </lineage>
</organism>
<evidence type="ECO:0007829" key="5">
    <source>
        <dbReference type="PeptideAtlas" id="A0AB13A8I9"/>
    </source>
</evidence>
<evidence type="ECO:0000259" key="1">
    <source>
        <dbReference type="PROSITE" id="PS50003"/>
    </source>
</evidence>
<proteinExistence type="evidence at protein level"/>
<reference evidence="3" key="2">
    <citation type="submission" date="2025-08" db="UniProtKB">
        <authorList>
            <consortium name="RefSeq"/>
        </authorList>
    </citation>
    <scope>IDENTIFICATION</scope>
    <source>
        <strain evidence="3">Tuebingen</strain>
    </source>
</reference>
<feature type="domain" description="PH" evidence="1">
    <location>
        <begin position="17"/>
        <end position="110"/>
    </location>
</feature>
<dbReference type="GeneID" id="100003104"/>
<sequence>MDLESATSNGKTDENHPEECKGWLFKKTHYTRRWKMSWFHLKDGKLIYGLNEESAEKVIDLAGARMEVHDGDGSYCWSITPKDGKRVYLLRAANAAEQRLWMTAILETQLMDGVTCTNACVLQ</sequence>
<dbReference type="AlphaFoldDB" id="A0AB13A8I9"/>
<dbReference type="InterPro" id="IPR011993">
    <property type="entry name" value="PH-like_dom_sf"/>
</dbReference>
<dbReference type="AGR" id="ZFIN:ZDB-GENE-141212-371"/>
<evidence type="ECO:0000313" key="4">
    <source>
        <dbReference type="ZFIN" id="ZDB-GENE-141212-371"/>
    </source>
</evidence>
<accession>A0AB13A8I9</accession>